<keyword evidence="6 13" id="KW-0547">Nucleotide-binding</keyword>
<dbReference type="GO" id="GO:0046872">
    <property type="term" value="F:metal ion binding"/>
    <property type="evidence" value="ECO:0007669"/>
    <property type="project" value="InterPro"/>
</dbReference>
<dbReference type="Gene3D" id="3.40.50.20">
    <property type="match status" value="1"/>
</dbReference>
<dbReference type="PROSITE" id="PS00184">
    <property type="entry name" value="GARS"/>
    <property type="match status" value="1"/>
</dbReference>
<accession>A0A0G0I807</accession>
<proteinExistence type="inferred from homology"/>
<dbReference type="SUPFAM" id="SSF51246">
    <property type="entry name" value="Rudiment single hybrid motif"/>
    <property type="match status" value="1"/>
</dbReference>
<dbReference type="NCBIfam" id="TIGR00877">
    <property type="entry name" value="purD"/>
    <property type="match status" value="1"/>
</dbReference>
<name>A0A0G0I807_9BACT</name>
<dbReference type="Proteomes" id="UP000034430">
    <property type="component" value="Unassembled WGS sequence"/>
</dbReference>
<feature type="domain" description="ATP-grasp" evidence="14">
    <location>
        <begin position="111"/>
        <end position="317"/>
    </location>
</feature>
<evidence type="ECO:0000256" key="12">
    <source>
        <dbReference type="HAMAP-Rule" id="MF_00138"/>
    </source>
</evidence>
<dbReference type="GO" id="GO:0006189">
    <property type="term" value="P:'de novo' IMP biosynthetic process"/>
    <property type="evidence" value="ECO:0007669"/>
    <property type="project" value="UniProtKB-UniRule"/>
</dbReference>
<evidence type="ECO:0000256" key="4">
    <source>
        <dbReference type="ARBA" id="ARBA00013255"/>
    </source>
</evidence>
<dbReference type="UniPathway" id="UPA00074">
    <property type="reaction ID" value="UER00125"/>
</dbReference>
<dbReference type="HAMAP" id="MF_00138">
    <property type="entry name" value="GARS"/>
    <property type="match status" value="1"/>
</dbReference>
<evidence type="ECO:0000256" key="6">
    <source>
        <dbReference type="ARBA" id="ARBA00022741"/>
    </source>
</evidence>
<evidence type="ECO:0000259" key="14">
    <source>
        <dbReference type="PROSITE" id="PS50975"/>
    </source>
</evidence>
<comment type="caution">
    <text evidence="15">The sequence shown here is derived from an EMBL/GenBank/DDBJ whole genome shotgun (WGS) entry which is preliminary data.</text>
</comment>
<dbReference type="InterPro" id="IPR020562">
    <property type="entry name" value="PRibGlycinamide_synth_N"/>
</dbReference>
<evidence type="ECO:0000256" key="10">
    <source>
        <dbReference type="ARBA" id="ARBA00042242"/>
    </source>
</evidence>
<organism evidence="15 16">
    <name type="scientific">Candidatus Yanofskybacteria bacterium GW2011_GWC2_37_9</name>
    <dbReference type="NCBI Taxonomy" id="1619028"/>
    <lineage>
        <taxon>Bacteria</taxon>
        <taxon>Candidatus Yanofskyibacteriota</taxon>
    </lineage>
</organism>
<dbReference type="GO" id="GO:0009113">
    <property type="term" value="P:purine nucleobase biosynthetic process"/>
    <property type="evidence" value="ECO:0007669"/>
    <property type="project" value="InterPro"/>
</dbReference>
<dbReference type="Gene3D" id="3.30.470.20">
    <property type="entry name" value="ATP-grasp fold, B domain"/>
    <property type="match status" value="1"/>
</dbReference>
<dbReference type="PROSITE" id="PS50975">
    <property type="entry name" value="ATP_GRASP"/>
    <property type="match status" value="1"/>
</dbReference>
<comment type="catalytic activity">
    <reaction evidence="12">
        <text>5-phospho-beta-D-ribosylamine + glycine + ATP = N(1)-(5-phospho-beta-D-ribosyl)glycinamide + ADP + phosphate + H(+)</text>
        <dbReference type="Rhea" id="RHEA:17453"/>
        <dbReference type="ChEBI" id="CHEBI:15378"/>
        <dbReference type="ChEBI" id="CHEBI:30616"/>
        <dbReference type="ChEBI" id="CHEBI:43474"/>
        <dbReference type="ChEBI" id="CHEBI:57305"/>
        <dbReference type="ChEBI" id="CHEBI:58681"/>
        <dbReference type="ChEBI" id="CHEBI:143788"/>
        <dbReference type="ChEBI" id="CHEBI:456216"/>
        <dbReference type="EC" id="6.3.4.13"/>
    </reaction>
</comment>
<dbReference type="GO" id="GO:0004637">
    <property type="term" value="F:phosphoribosylamine-glycine ligase activity"/>
    <property type="evidence" value="ECO:0007669"/>
    <property type="project" value="UniProtKB-UniRule"/>
</dbReference>
<dbReference type="EC" id="6.3.4.13" evidence="4 12"/>
<dbReference type="InterPro" id="IPR011761">
    <property type="entry name" value="ATP-grasp"/>
</dbReference>
<dbReference type="InterPro" id="IPR020561">
    <property type="entry name" value="PRibGlycinamid_synth_ATP-grasp"/>
</dbReference>
<comment type="cofactor">
    <cofactor evidence="2">
        <name>Mg(2+)</name>
        <dbReference type="ChEBI" id="CHEBI:18420"/>
    </cofactor>
</comment>
<evidence type="ECO:0000313" key="15">
    <source>
        <dbReference type="EMBL" id="KKQ47090.1"/>
    </source>
</evidence>
<dbReference type="InterPro" id="IPR037123">
    <property type="entry name" value="PRibGlycinamide_synth_C_sf"/>
</dbReference>
<evidence type="ECO:0000256" key="9">
    <source>
        <dbReference type="ARBA" id="ARBA00038345"/>
    </source>
</evidence>
<dbReference type="InterPro" id="IPR020560">
    <property type="entry name" value="PRibGlycinamide_synth_C-dom"/>
</dbReference>
<reference evidence="15 16" key="1">
    <citation type="journal article" date="2015" name="Nature">
        <title>rRNA introns, odd ribosomes, and small enigmatic genomes across a large radiation of phyla.</title>
        <authorList>
            <person name="Brown C.T."/>
            <person name="Hug L.A."/>
            <person name="Thomas B.C."/>
            <person name="Sharon I."/>
            <person name="Castelle C.J."/>
            <person name="Singh A."/>
            <person name="Wilkins M.J."/>
            <person name="Williams K.H."/>
            <person name="Banfield J.F."/>
        </authorList>
    </citation>
    <scope>NUCLEOTIDE SEQUENCE [LARGE SCALE GENOMIC DNA]</scope>
</reference>
<evidence type="ECO:0000256" key="13">
    <source>
        <dbReference type="PROSITE-ProRule" id="PRU00409"/>
    </source>
</evidence>
<dbReference type="Gene3D" id="3.90.600.10">
    <property type="entry name" value="Phosphoribosylglycinamide synthetase, C-terminal domain"/>
    <property type="match status" value="1"/>
</dbReference>
<keyword evidence="8 13" id="KW-0067">ATP-binding</keyword>
<dbReference type="GO" id="GO:0005524">
    <property type="term" value="F:ATP binding"/>
    <property type="evidence" value="ECO:0007669"/>
    <property type="project" value="UniProtKB-UniRule"/>
</dbReference>
<protein>
    <recommendedName>
        <fullName evidence="4 12">Phosphoribosylamine--glycine ligase</fullName>
        <ecNumber evidence="4 12">6.3.4.13</ecNumber>
    </recommendedName>
    <alternativeName>
        <fullName evidence="12">GARS</fullName>
    </alternativeName>
    <alternativeName>
        <fullName evidence="10 12">Glycinamide ribonucleotide synthetase</fullName>
    </alternativeName>
    <alternativeName>
        <fullName evidence="11 12">Phosphoribosylglycinamide synthetase</fullName>
    </alternativeName>
</protein>
<evidence type="ECO:0000256" key="8">
    <source>
        <dbReference type="ARBA" id="ARBA00022840"/>
    </source>
</evidence>
<dbReference type="InterPro" id="IPR020559">
    <property type="entry name" value="PRibGlycinamide_synth_CS"/>
</dbReference>
<keyword evidence="5 12" id="KW-0436">Ligase</keyword>
<evidence type="ECO:0000256" key="3">
    <source>
        <dbReference type="ARBA" id="ARBA00005174"/>
    </source>
</evidence>
<evidence type="ECO:0000256" key="2">
    <source>
        <dbReference type="ARBA" id="ARBA00001946"/>
    </source>
</evidence>
<evidence type="ECO:0000313" key="16">
    <source>
        <dbReference type="Proteomes" id="UP000034430"/>
    </source>
</evidence>
<evidence type="ECO:0000256" key="1">
    <source>
        <dbReference type="ARBA" id="ARBA00001936"/>
    </source>
</evidence>
<dbReference type="Pfam" id="PF01071">
    <property type="entry name" value="GARS_A"/>
    <property type="match status" value="1"/>
</dbReference>
<comment type="pathway">
    <text evidence="3 12">Purine metabolism; IMP biosynthesis via de novo pathway; N(1)-(5-phospho-D-ribosyl)glycinamide from 5-phospho-alpha-D-ribose 1-diphosphate: step 2/2.</text>
</comment>
<dbReference type="InterPro" id="IPR011054">
    <property type="entry name" value="Rudment_hybrid_motif"/>
</dbReference>
<evidence type="ECO:0000256" key="7">
    <source>
        <dbReference type="ARBA" id="ARBA00022755"/>
    </source>
</evidence>
<dbReference type="SMART" id="SM01209">
    <property type="entry name" value="GARS_A"/>
    <property type="match status" value="1"/>
</dbReference>
<dbReference type="PANTHER" id="PTHR43472:SF1">
    <property type="entry name" value="PHOSPHORIBOSYLAMINE--GLYCINE LIGASE, CHLOROPLASTIC"/>
    <property type="match status" value="1"/>
</dbReference>
<comment type="similarity">
    <text evidence="9 12">Belongs to the GARS family.</text>
</comment>
<dbReference type="InterPro" id="IPR000115">
    <property type="entry name" value="PRibGlycinamide_synth"/>
</dbReference>
<dbReference type="InterPro" id="IPR016185">
    <property type="entry name" value="PreATP-grasp_dom_sf"/>
</dbReference>
<comment type="cofactor">
    <cofactor evidence="1">
        <name>Mn(2+)</name>
        <dbReference type="ChEBI" id="CHEBI:29035"/>
    </cofactor>
</comment>
<dbReference type="AlphaFoldDB" id="A0A0G0I807"/>
<dbReference type="Pfam" id="PF02843">
    <property type="entry name" value="GARS_C"/>
    <property type="match status" value="1"/>
</dbReference>
<sequence length="433" mass="47896">MISKQKILIIGNGGREHAIGWKVAQSSRAGKIFFAPGNGGTSQIGTNIDIKATDISKLLEFAKKEKMDLTLALPDDPLALGIVDEFRKQNLRIWGPTKAASKLEWSKAFSKDFMRQHNLPTAKFEIFNDFEKAKDYIKKQALPIVIKASGLALGKGVIICQTQKEAVETLENMMIKKIFGESGNEVVIEEFLTGPEISVHIFSDGKNYKIFPLSQDHKKIGEGNTGLNTGGVGTIAPLSFVDKDMINRIEKEIVLPTLKGMSDARTPFEGILYPGLILTKDGPKILEYNTRFGDPETQTYMRLLDTDILDIFAACIDGKISDLEIKWKKNMYACNVVLVSKGYPGVYEKEKIISGIKEAEKQPDIVIFHAGTKVVRQDLTTNLTTNGGRVLGVSAIGDTLEEALKKSYKAIEKISFEGMQYRKDIGKSALNKI</sequence>
<keyword evidence="7 12" id="KW-0658">Purine biosynthesis</keyword>
<evidence type="ECO:0000256" key="11">
    <source>
        <dbReference type="ARBA" id="ARBA00042864"/>
    </source>
</evidence>
<dbReference type="FunFam" id="3.30.1490.20:FF:000006">
    <property type="entry name" value="phosphoribosylamine--glycine ligase, chloroplastic-like"/>
    <property type="match status" value="1"/>
</dbReference>
<dbReference type="Gene3D" id="3.30.1490.20">
    <property type="entry name" value="ATP-grasp fold, A domain"/>
    <property type="match status" value="1"/>
</dbReference>
<dbReference type="EMBL" id="LBTU01000018">
    <property type="protein sequence ID" value="KKQ47090.1"/>
    <property type="molecule type" value="Genomic_DNA"/>
</dbReference>
<dbReference type="Pfam" id="PF02844">
    <property type="entry name" value="GARS_N"/>
    <property type="match status" value="1"/>
</dbReference>
<dbReference type="SUPFAM" id="SSF56059">
    <property type="entry name" value="Glutathione synthetase ATP-binding domain-like"/>
    <property type="match status" value="1"/>
</dbReference>
<dbReference type="SMART" id="SM01210">
    <property type="entry name" value="GARS_C"/>
    <property type="match status" value="1"/>
</dbReference>
<evidence type="ECO:0000256" key="5">
    <source>
        <dbReference type="ARBA" id="ARBA00022598"/>
    </source>
</evidence>
<dbReference type="PATRIC" id="fig|1619028.3.peg.289"/>
<dbReference type="SUPFAM" id="SSF52440">
    <property type="entry name" value="PreATP-grasp domain"/>
    <property type="match status" value="1"/>
</dbReference>
<gene>
    <name evidence="12" type="primary">purD</name>
    <name evidence="15" type="ORF">US65_C0018G0003</name>
</gene>
<dbReference type="InterPro" id="IPR013815">
    <property type="entry name" value="ATP_grasp_subdomain_1"/>
</dbReference>
<dbReference type="PANTHER" id="PTHR43472">
    <property type="entry name" value="PHOSPHORIBOSYLAMINE--GLYCINE LIGASE"/>
    <property type="match status" value="1"/>
</dbReference>
<dbReference type="FunFam" id="3.90.600.10:FF:000001">
    <property type="entry name" value="Trifunctional purine biosynthetic protein adenosine-3"/>
    <property type="match status" value="1"/>
</dbReference>